<dbReference type="SUPFAM" id="SSF52283">
    <property type="entry name" value="Formate/glycerate dehydrogenase catalytic domain-like"/>
    <property type="match status" value="1"/>
</dbReference>
<keyword evidence="2 4" id="KW-0560">Oxidoreductase</keyword>
<evidence type="ECO:0000259" key="5">
    <source>
        <dbReference type="Pfam" id="PF00389"/>
    </source>
</evidence>
<accession>A0AAJ2EPI3</accession>
<dbReference type="InterPro" id="IPR050223">
    <property type="entry name" value="D-isomer_2-hydroxyacid_DH"/>
</dbReference>
<dbReference type="Proteomes" id="UP001255601">
    <property type="component" value="Unassembled WGS sequence"/>
</dbReference>
<reference evidence="7" key="1">
    <citation type="submission" date="2023-08" db="EMBL/GenBank/DDBJ databases">
        <title>Functional and genomic diversity of the sorghum phyllosphere microbiome.</title>
        <authorList>
            <person name="Shade A."/>
        </authorList>
    </citation>
    <scope>NUCLEOTIDE SEQUENCE</scope>
    <source>
        <strain evidence="7">SORGH_AS_0974</strain>
    </source>
</reference>
<dbReference type="PANTHER" id="PTHR10996:SF178">
    <property type="entry name" value="2-HYDROXYACID DEHYDROGENASE YGL185C-RELATED"/>
    <property type="match status" value="1"/>
</dbReference>
<keyword evidence="3" id="KW-0520">NAD</keyword>
<evidence type="ECO:0000256" key="1">
    <source>
        <dbReference type="ARBA" id="ARBA00022857"/>
    </source>
</evidence>
<dbReference type="Gene3D" id="3.40.50.720">
    <property type="entry name" value="NAD(P)-binding Rossmann-like Domain"/>
    <property type="match status" value="2"/>
</dbReference>
<dbReference type="InterPro" id="IPR036291">
    <property type="entry name" value="NAD(P)-bd_dom_sf"/>
</dbReference>
<dbReference type="Pfam" id="PF02826">
    <property type="entry name" value="2-Hacid_dh_C"/>
    <property type="match status" value="1"/>
</dbReference>
<dbReference type="InterPro" id="IPR006140">
    <property type="entry name" value="D-isomer_DH_NAD-bd"/>
</dbReference>
<sequence>MKPHILLIEPLMTSIEEELEAKYTVHRAYRPAEIDTVERALTDVRAVVTGGGSGLSPEWMQKLPALEVIAINGVGTDKVDLKFTRDRGIHVTTTPGVLTDDVADLGIALTLAVLRRVPEGDRFVREGHWSNQGFPLGRSPKGKRLGILGLGQIGKALGERAEAFGMVVQYWNRSDVAGTHWRKYASPTELAGESDILAVCVAATPSTQNIVNAEVLIALGEKGVLINVARGNVVDEDALLAALNSGTIAAAGLDVFVNEPNIRREFFTAPNTVLMPHQGSATYETRISMGNLVLKNLAAHFDGLLPPNVVNL</sequence>
<dbReference type="Pfam" id="PF00389">
    <property type="entry name" value="2-Hacid_dh"/>
    <property type="match status" value="1"/>
</dbReference>
<name>A0AAJ2EPI3_9HYPH</name>
<proteinExistence type="inferred from homology"/>
<feature type="domain" description="D-isomer specific 2-hydroxyacid dehydrogenase catalytic" evidence="5">
    <location>
        <begin position="5"/>
        <end position="311"/>
    </location>
</feature>
<keyword evidence="1" id="KW-0521">NADP</keyword>
<gene>
    <name evidence="7" type="ORF">QE369_000314</name>
</gene>
<dbReference type="CDD" id="cd12156">
    <property type="entry name" value="HPPR"/>
    <property type="match status" value="1"/>
</dbReference>
<dbReference type="SUPFAM" id="SSF51735">
    <property type="entry name" value="NAD(P)-binding Rossmann-fold domains"/>
    <property type="match status" value="1"/>
</dbReference>
<evidence type="ECO:0000256" key="3">
    <source>
        <dbReference type="ARBA" id="ARBA00023027"/>
    </source>
</evidence>
<dbReference type="GO" id="GO:0016618">
    <property type="term" value="F:hydroxypyruvate reductase [NAD(P)H] activity"/>
    <property type="evidence" value="ECO:0007669"/>
    <property type="project" value="TreeGrafter"/>
</dbReference>
<evidence type="ECO:0000313" key="8">
    <source>
        <dbReference type="Proteomes" id="UP001255601"/>
    </source>
</evidence>
<protein>
    <submittedName>
        <fullName evidence="7">Lactate dehydrogenase-like 2-hydroxyacid dehydrogenase</fullName>
    </submittedName>
</protein>
<dbReference type="EMBL" id="JAVIZC010000001">
    <property type="protein sequence ID" value="MDR6100136.1"/>
    <property type="molecule type" value="Genomic_DNA"/>
</dbReference>
<dbReference type="GO" id="GO:0051287">
    <property type="term" value="F:NAD binding"/>
    <property type="evidence" value="ECO:0007669"/>
    <property type="project" value="InterPro"/>
</dbReference>
<comment type="similarity">
    <text evidence="4">Belongs to the D-isomer specific 2-hydroxyacid dehydrogenase family.</text>
</comment>
<dbReference type="PANTHER" id="PTHR10996">
    <property type="entry name" value="2-HYDROXYACID DEHYDROGENASE-RELATED"/>
    <property type="match status" value="1"/>
</dbReference>
<feature type="domain" description="D-isomer specific 2-hydroxyacid dehydrogenase NAD-binding" evidence="6">
    <location>
        <begin position="107"/>
        <end position="279"/>
    </location>
</feature>
<dbReference type="InterPro" id="IPR029752">
    <property type="entry name" value="D-isomer_DH_CS1"/>
</dbReference>
<evidence type="ECO:0000256" key="2">
    <source>
        <dbReference type="ARBA" id="ARBA00023002"/>
    </source>
</evidence>
<organism evidence="7 8">
    <name type="scientific">Agrobacterium larrymoorei</name>
    <dbReference type="NCBI Taxonomy" id="160699"/>
    <lineage>
        <taxon>Bacteria</taxon>
        <taxon>Pseudomonadati</taxon>
        <taxon>Pseudomonadota</taxon>
        <taxon>Alphaproteobacteria</taxon>
        <taxon>Hyphomicrobiales</taxon>
        <taxon>Rhizobiaceae</taxon>
        <taxon>Rhizobium/Agrobacterium group</taxon>
        <taxon>Agrobacterium</taxon>
    </lineage>
</organism>
<evidence type="ECO:0000313" key="7">
    <source>
        <dbReference type="EMBL" id="MDR6100136.1"/>
    </source>
</evidence>
<dbReference type="GO" id="GO:0005829">
    <property type="term" value="C:cytosol"/>
    <property type="evidence" value="ECO:0007669"/>
    <property type="project" value="TreeGrafter"/>
</dbReference>
<comment type="caution">
    <text evidence="7">The sequence shown here is derived from an EMBL/GenBank/DDBJ whole genome shotgun (WGS) entry which is preliminary data.</text>
</comment>
<dbReference type="PROSITE" id="PS00065">
    <property type="entry name" value="D_2_HYDROXYACID_DH_1"/>
    <property type="match status" value="1"/>
</dbReference>
<evidence type="ECO:0000256" key="4">
    <source>
        <dbReference type="RuleBase" id="RU003719"/>
    </source>
</evidence>
<evidence type="ECO:0000259" key="6">
    <source>
        <dbReference type="Pfam" id="PF02826"/>
    </source>
</evidence>
<dbReference type="GO" id="GO:0030267">
    <property type="term" value="F:glyoxylate reductase (NADPH) activity"/>
    <property type="evidence" value="ECO:0007669"/>
    <property type="project" value="TreeGrafter"/>
</dbReference>
<dbReference type="InterPro" id="IPR006139">
    <property type="entry name" value="D-isomer_2_OHA_DH_cat_dom"/>
</dbReference>
<dbReference type="RefSeq" id="WP_309770589.1">
    <property type="nucleotide sequence ID" value="NZ_JAVIZC010000001.1"/>
</dbReference>
<dbReference type="FunFam" id="3.40.50.720:FF:000213">
    <property type="entry name" value="Putative 2-hydroxyacid dehydrogenase"/>
    <property type="match status" value="1"/>
</dbReference>
<dbReference type="AlphaFoldDB" id="A0AAJ2EPI3"/>